<keyword evidence="1" id="KW-0732">Signal</keyword>
<dbReference type="OrthoDB" id="5459194at2"/>
<sequence>MKIFATLSVFLIALTGCSSWHNANYPDQAVAKVEFKKDRKECEKRTTEKLQIDNEDRSKTITTNSAQFSANYSRTKEFDKCMRIRGWVKR</sequence>
<proteinExistence type="predicted"/>
<accession>C6BUA3</accession>
<dbReference type="EMBL" id="CP001649">
    <property type="protein sequence ID" value="ACS79912.1"/>
    <property type="molecule type" value="Genomic_DNA"/>
</dbReference>
<evidence type="ECO:0000313" key="2">
    <source>
        <dbReference type="EMBL" id="ACS79912.1"/>
    </source>
</evidence>
<dbReference type="Proteomes" id="UP000002601">
    <property type="component" value="Chromosome"/>
</dbReference>
<gene>
    <name evidence="2" type="ordered locus">Desal_1851</name>
</gene>
<organism evidence="2 3">
    <name type="scientific">Maridesulfovibrio salexigens (strain ATCC 14822 / DSM 2638 / NCIMB 8403 / VKM B-1763)</name>
    <name type="common">Desulfovibrio salexigens</name>
    <dbReference type="NCBI Taxonomy" id="526222"/>
    <lineage>
        <taxon>Bacteria</taxon>
        <taxon>Pseudomonadati</taxon>
        <taxon>Thermodesulfobacteriota</taxon>
        <taxon>Desulfovibrionia</taxon>
        <taxon>Desulfovibrionales</taxon>
        <taxon>Desulfovibrionaceae</taxon>
        <taxon>Maridesulfovibrio</taxon>
    </lineage>
</organism>
<dbReference type="RefSeq" id="WP_015851728.1">
    <property type="nucleotide sequence ID" value="NC_012881.1"/>
</dbReference>
<evidence type="ECO:0000313" key="3">
    <source>
        <dbReference type="Proteomes" id="UP000002601"/>
    </source>
</evidence>
<evidence type="ECO:0008006" key="4">
    <source>
        <dbReference type="Google" id="ProtNLM"/>
    </source>
</evidence>
<dbReference type="HOGENOM" id="CLU_2408404_0_0_7"/>
<feature type="signal peptide" evidence="1">
    <location>
        <begin position="1"/>
        <end position="23"/>
    </location>
</feature>
<dbReference type="AlphaFoldDB" id="C6BUA3"/>
<name>C6BUA3_MARSD</name>
<dbReference type="STRING" id="526222.Desal_1851"/>
<reference evidence="2 3" key="1">
    <citation type="submission" date="2009-06" db="EMBL/GenBank/DDBJ databases">
        <title>Complete sequence of Desulfovibrio salexigens DSM 2638.</title>
        <authorList>
            <consortium name="US DOE Joint Genome Institute"/>
            <person name="Lucas S."/>
            <person name="Copeland A."/>
            <person name="Lapidus A."/>
            <person name="Glavina del Rio T."/>
            <person name="Tice H."/>
            <person name="Bruce D."/>
            <person name="Goodwin L."/>
            <person name="Pitluck S."/>
            <person name="Munk A.C."/>
            <person name="Brettin T."/>
            <person name="Detter J.C."/>
            <person name="Han C."/>
            <person name="Tapia R."/>
            <person name="Larimer F."/>
            <person name="Land M."/>
            <person name="Hauser L."/>
            <person name="Kyrpides N."/>
            <person name="Anderson I."/>
            <person name="Wall J.D."/>
            <person name="Arkin A.P."/>
            <person name="Dehal P."/>
            <person name="Chivian D."/>
            <person name="Giles B."/>
            <person name="Hazen T.C."/>
        </authorList>
    </citation>
    <scope>NUCLEOTIDE SEQUENCE [LARGE SCALE GENOMIC DNA]</scope>
    <source>
        <strain evidence="3">ATCC 14822 / DSM 2638 / NCIMB 8403 / VKM B-1763</strain>
    </source>
</reference>
<keyword evidence="3" id="KW-1185">Reference proteome</keyword>
<feature type="chain" id="PRO_5002962848" description="Lipoprotein" evidence="1">
    <location>
        <begin position="24"/>
        <end position="90"/>
    </location>
</feature>
<evidence type="ECO:0000256" key="1">
    <source>
        <dbReference type="SAM" id="SignalP"/>
    </source>
</evidence>
<dbReference type="KEGG" id="dsa:Desal_1851"/>
<protein>
    <recommendedName>
        <fullName evidence="4">Lipoprotein</fullName>
    </recommendedName>
</protein>
<dbReference type="PROSITE" id="PS51257">
    <property type="entry name" value="PROKAR_LIPOPROTEIN"/>
    <property type="match status" value="1"/>
</dbReference>